<evidence type="ECO:0000259" key="16">
    <source>
        <dbReference type="Pfam" id="PF14111"/>
    </source>
</evidence>
<dbReference type="SUPFAM" id="SSF56219">
    <property type="entry name" value="DNase I-like"/>
    <property type="match status" value="1"/>
</dbReference>
<dbReference type="AlphaFoldDB" id="A0AAV1DEX5"/>
<dbReference type="GO" id="GO:0001682">
    <property type="term" value="P:tRNA 5'-leader removal"/>
    <property type="evidence" value="ECO:0007669"/>
    <property type="project" value="UniProtKB-ARBA"/>
</dbReference>
<keyword evidence="11" id="KW-0460">Magnesium</keyword>
<evidence type="ECO:0000259" key="17">
    <source>
        <dbReference type="Pfam" id="PF16953"/>
    </source>
</evidence>
<keyword evidence="6" id="KW-0540">Nuclease</keyword>
<keyword evidence="9" id="KW-0378">Hydrolase</keyword>
<dbReference type="InterPro" id="IPR002885">
    <property type="entry name" value="PPR_rpt"/>
</dbReference>
<evidence type="ECO:0000256" key="6">
    <source>
        <dbReference type="ARBA" id="ARBA00022722"/>
    </source>
</evidence>
<protein>
    <recommendedName>
        <fullName evidence="4">ribonuclease P</fullName>
        <ecNumber evidence="4">3.1.26.5</ecNumber>
    </recommendedName>
</protein>
<dbReference type="FunFam" id="1.25.40.10:FF:003531">
    <property type="entry name" value="Uncharacterized protein"/>
    <property type="match status" value="1"/>
</dbReference>
<dbReference type="Gene3D" id="3.40.50.11980">
    <property type="match status" value="1"/>
</dbReference>
<dbReference type="Pfam" id="PF14111">
    <property type="entry name" value="DUF4283"/>
    <property type="match status" value="1"/>
</dbReference>
<evidence type="ECO:0000256" key="14">
    <source>
        <dbReference type="SAM" id="MobiDB-lite"/>
    </source>
</evidence>
<dbReference type="Pfam" id="PF17177">
    <property type="entry name" value="PPR_long"/>
    <property type="match status" value="1"/>
</dbReference>
<dbReference type="Pfam" id="PF16953">
    <property type="entry name" value="PRORP"/>
    <property type="match status" value="1"/>
</dbReference>
<evidence type="ECO:0000256" key="12">
    <source>
        <dbReference type="ARBA" id="ARBA00023211"/>
    </source>
</evidence>
<evidence type="ECO:0000313" key="20">
    <source>
        <dbReference type="Proteomes" id="UP001161247"/>
    </source>
</evidence>
<name>A0AAV1DEX5_OLDCO</name>
<evidence type="ECO:0000259" key="15">
    <source>
        <dbReference type="Pfam" id="PF13966"/>
    </source>
</evidence>
<evidence type="ECO:0000256" key="5">
    <source>
        <dbReference type="ARBA" id="ARBA00022694"/>
    </source>
</evidence>
<keyword evidence="20" id="KW-1185">Reference proteome</keyword>
<gene>
    <name evidence="19" type="ORF">OLC1_LOCUS14246</name>
</gene>
<evidence type="ECO:0000256" key="11">
    <source>
        <dbReference type="ARBA" id="ARBA00022842"/>
    </source>
</evidence>
<keyword evidence="12" id="KW-0464">Manganese</keyword>
<evidence type="ECO:0000259" key="18">
    <source>
        <dbReference type="Pfam" id="PF17177"/>
    </source>
</evidence>
<dbReference type="Gene3D" id="3.60.10.10">
    <property type="entry name" value="Endonuclease/exonuclease/phosphatase"/>
    <property type="match status" value="1"/>
</dbReference>
<comment type="cofactor">
    <cofactor evidence="2">
        <name>Mg(2+)</name>
        <dbReference type="ChEBI" id="CHEBI:18420"/>
    </cofactor>
</comment>
<dbReference type="InterPro" id="IPR031595">
    <property type="entry name" value="PRORP_C"/>
</dbReference>
<dbReference type="Pfam" id="PF13966">
    <property type="entry name" value="zf-RVT"/>
    <property type="match status" value="1"/>
</dbReference>
<keyword evidence="5" id="KW-0819">tRNA processing</keyword>
<dbReference type="Gene3D" id="1.25.40.10">
    <property type="entry name" value="Tetratricopeptide repeat domain"/>
    <property type="match status" value="1"/>
</dbReference>
<dbReference type="InterPro" id="IPR011990">
    <property type="entry name" value="TPR-like_helical_dom_sf"/>
</dbReference>
<keyword evidence="8" id="KW-0677">Repeat</keyword>
<feature type="domain" description="Reverse transcriptase zinc-binding" evidence="15">
    <location>
        <begin position="1027"/>
        <end position="1110"/>
    </location>
</feature>
<evidence type="ECO:0000256" key="8">
    <source>
        <dbReference type="ARBA" id="ARBA00022737"/>
    </source>
</evidence>
<dbReference type="PANTHER" id="PTHR13547">
    <property type="match status" value="1"/>
</dbReference>
<dbReference type="PANTHER" id="PTHR13547:SF13">
    <property type="entry name" value="PROTEINACEOUS RNASE P 2"/>
    <property type="match status" value="1"/>
</dbReference>
<dbReference type="GO" id="GO:0004526">
    <property type="term" value="F:ribonuclease P activity"/>
    <property type="evidence" value="ECO:0007669"/>
    <property type="project" value="UniProtKB-EC"/>
</dbReference>
<feature type="region of interest" description="Disordered" evidence="14">
    <location>
        <begin position="576"/>
        <end position="602"/>
    </location>
</feature>
<evidence type="ECO:0000256" key="13">
    <source>
        <dbReference type="PROSITE-ProRule" id="PRU00708"/>
    </source>
</evidence>
<dbReference type="InterPro" id="IPR026960">
    <property type="entry name" value="RVT-Znf"/>
</dbReference>
<evidence type="ECO:0000256" key="1">
    <source>
        <dbReference type="ARBA" id="ARBA00000928"/>
    </source>
</evidence>
<dbReference type="EC" id="3.1.26.5" evidence="4"/>
<dbReference type="InterPro" id="IPR033443">
    <property type="entry name" value="PROP1-like_PPR_dom"/>
</dbReference>
<comment type="catalytic activity">
    <reaction evidence="1">
        <text>Endonucleolytic cleavage of RNA, removing 5'-extranucleotides from tRNA precursor.</text>
        <dbReference type="EC" id="3.1.26.5"/>
    </reaction>
</comment>
<feature type="domain" description="PROP1-like PPR" evidence="18">
    <location>
        <begin position="13"/>
        <end position="222"/>
    </location>
</feature>
<feature type="region of interest" description="Disordered" evidence="14">
    <location>
        <begin position="1"/>
        <end position="23"/>
    </location>
</feature>
<evidence type="ECO:0000256" key="9">
    <source>
        <dbReference type="ARBA" id="ARBA00022801"/>
    </source>
</evidence>
<evidence type="ECO:0000256" key="10">
    <source>
        <dbReference type="ARBA" id="ARBA00022833"/>
    </source>
</evidence>
<organism evidence="19 20">
    <name type="scientific">Oldenlandia corymbosa var. corymbosa</name>
    <dbReference type="NCBI Taxonomy" id="529605"/>
    <lineage>
        <taxon>Eukaryota</taxon>
        <taxon>Viridiplantae</taxon>
        <taxon>Streptophyta</taxon>
        <taxon>Embryophyta</taxon>
        <taxon>Tracheophyta</taxon>
        <taxon>Spermatophyta</taxon>
        <taxon>Magnoliopsida</taxon>
        <taxon>eudicotyledons</taxon>
        <taxon>Gunneridae</taxon>
        <taxon>Pentapetalae</taxon>
        <taxon>asterids</taxon>
        <taxon>lamiids</taxon>
        <taxon>Gentianales</taxon>
        <taxon>Rubiaceae</taxon>
        <taxon>Rubioideae</taxon>
        <taxon>Spermacoceae</taxon>
        <taxon>Hedyotis-Oldenlandia complex</taxon>
        <taxon>Oldenlandia</taxon>
    </lineage>
</organism>
<sequence>MHANVSVAGELKSRKKKKSTPETQFRLNLEQCSKTKDLPTAITLFNSATSGDGEIHLNQQHFNSLLYICSNAVTSQDQSQRHTAVEFGFRVFEFMRSKNITPSEATVTAVARLAAAKDDGDAAFELAKSVGGLGRLRTYSSALFCYCRNGMDEKAVQVEEHIVSLGLRLEESELAALLKVHVEKGKGDKVYEYMHKLRAAVRQVSESTADVMQSWFSAELASKVGLENLDMDQVNEAKLRNGGGWHGLGWLGKGNWVVQKSNVTSDGVCRACGGQLICVDIERAETEHFAESIASLALEREVQSNFKEFQDWMDECAEYEAIVDGANVGLYQQNFADGGFSISQLDAVVRELYARNKKWPLVILHQKRVKGLLENASSRETVQNWIDQDVLYGTPYGSNDDWYWLYAAVKLECMLVTNDEMRDHIFELLGSSLFFRWKERHQVKYSFLKGKPTFVMPPPYSLVIQESGTGSWHVPLAGDVDDESLRTWLCVNRSRTSDALPDRSTSKEPSEDCQHNGLNERCCNSDILAGTNNADEICDFKTTSVTDVSQEELNLSGNNQSPGKTLEKKIGDLGQSMEKGQSKESNQEVMTTESTRKGESTVKKLTEKEDKINAWENFDARVAKICPQKVEVEAEYWASSVISHVLGAHPPYRVMNAFYRHLWGHLGVDKVLLLPTGLFLIIFKSMHAREEALKLNIYHFGNGHPVIVKPWTVDEGINYKTVSSVPVWVQFPNLELKYWNPDSLSSIASILGTPIMTDDLTDSKKRVHYARVLIDMEIKQEVPDEVLFEDEKGVVQHQKVHYEWKPVVCKSYDGYGHDIMSCRKHKQPATLAPQPATKKKGEDTEWRKVEEKIGGVPVALSDTEPLKYCIEECGLQDLKQQGTLHTWCNKQIGSARIYAKLDRKMVNGDWVEQYNHSITIVLTEGISDHCPLMVQLEMEKKEGGLGIYDARTWNEAAILKQVWWLANEKENLWLRWMHEVYLKGKSIWEVDNKVDSSWSWKQIVKLRDKAKERFNGGNWKLSKNGIYSISSGYKWLQREGEKFSAAPVIWSRLNIPKHSFIAWLVWKGRVWTKDRLSHLNIPVQDPLCCLCEQQEESLDHLFFCCKFSKDLLSKIKAWLGLRRLSVQISK</sequence>
<dbReference type="InterPro" id="IPR036691">
    <property type="entry name" value="Endo/exonu/phosph_ase_sf"/>
</dbReference>
<reference evidence="19" key="1">
    <citation type="submission" date="2023-03" db="EMBL/GenBank/DDBJ databases">
        <authorList>
            <person name="Julca I."/>
        </authorList>
    </citation>
    <scope>NUCLEOTIDE SEQUENCE</scope>
</reference>
<comment type="similarity">
    <text evidence="3">Belongs to the PPR family. P subfamily.</text>
</comment>
<feature type="repeat" description="PPR" evidence="13">
    <location>
        <begin position="135"/>
        <end position="169"/>
    </location>
</feature>
<feature type="domain" description="PRORP" evidence="17">
    <location>
        <begin position="264"/>
        <end position="490"/>
    </location>
</feature>
<evidence type="ECO:0000256" key="3">
    <source>
        <dbReference type="ARBA" id="ARBA00007626"/>
    </source>
</evidence>
<evidence type="ECO:0000256" key="7">
    <source>
        <dbReference type="ARBA" id="ARBA00022723"/>
    </source>
</evidence>
<dbReference type="Proteomes" id="UP001161247">
    <property type="component" value="Chromosome 5"/>
</dbReference>
<dbReference type="FunFam" id="3.40.50.11980:FF:000002">
    <property type="entry name" value="Proteinaceous RNase P 2"/>
    <property type="match status" value="1"/>
</dbReference>
<proteinExistence type="inferred from homology"/>
<dbReference type="PROSITE" id="PS51375">
    <property type="entry name" value="PPR"/>
    <property type="match status" value="1"/>
</dbReference>
<accession>A0AAV1DEX5</accession>
<keyword evidence="10" id="KW-0862">Zinc</keyword>
<dbReference type="GO" id="GO:0046872">
    <property type="term" value="F:metal ion binding"/>
    <property type="evidence" value="ECO:0007669"/>
    <property type="project" value="UniProtKB-KW"/>
</dbReference>
<dbReference type="EMBL" id="OX459122">
    <property type="protein sequence ID" value="CAI9105579.1"/>
    <property type="molecule type" value="Genomic_DNA"/>
</dbReference>
<feature type="domain" description="DUF4283" evidence="16">
    <location>
        <begin position="634"/>
        <end position="715"/>
    </location>
</feature>
<evidence type="ECO:0000313" key="19">
    <source>
        <dbReference type="EMBL" id="CAI9105579.1"/>
    </source>
</evidence>
<evidence type="ECO:0000256" key="4">
    <source>
        <dbReference type="ARBA" id="ARBA00012179"/>
    </source>
</evidence>
<evidence type="ECO:0000256" key="2">
    <source>
        <dbReference type="ARBA" id="ARBA00001946"/>
    </source>
</evidence>
<keyword evidence="7" id="KW-0479">Metal-binding</keyword>
<dbReference type="InterPro" id="IPR025558">
    <property type="entry name" value="DUF4283"/>
</dbReference>